<dbReference type="Gene3D" id="1.25.40.10">
    <property type="entry name" value="Tetratricopeptide repeat domain"/>
    <property type="match status" value="2"/>
</dbReference>
<dbReference type="PANTHER" id="PTHR46208:SF1">
    <property type="entry name" value="MITOCHONDRIAL IMPORT RECEPTOR SUBUNIT TOM70"/>
    <property type="match status" value="1"/>
</dbReference>
<feature type="region of interest" description="Disordered" evidence="11">
    <location>
        <begin position="243"/>
        <end position="262"/>
    </location>
</feature>
<dbReference type="InterPro" id="IPR011990">
    <property type="entry name" value="TPR-like_helical_dom_sf"/>
</dbReference>
<sequence length="572" mass="64312">IMAASKPVEPQSGTGLPRWQLALLVGTPIVLGVGAVYLWNRSRTKEKKGTGERKTPEGSASPVQGQDGAARSGREQENMSPLDRAQAAKNKGNKYFKAGKYENAIQCYTEAIALCPTEQKTDLSTFYQNRAAAYEQQMKWTDVVQDCTKAVELNPRYVKALFRRAKALEKLDNKKECLEDVTAVCILEAFQNQQSMLLADKVLKQLGKEKAKEKYKNREPMMPSPQFIKSYFSSFTDDIISQPLQKGEKKDEDKDKEGEAAEVSERIEKVVTEQCKESVAFSGYLKAKGRYSAEALLLRATFYLLIGNSSAAQPDLDRVINMHDANVKLRANALIKRGSMYMQQQQPLLSTQDFNMAAEIDTRNPDVYHHRGQLKILLDQVDEAVGDFDQCILLRPDSALAQAQKCFALYRQAYTGNNPSQVQTAMDGFEDVIRRFPKCAEGYALYAQALTDQQQFGKADEMYDKCIELEPDNATTYVHKGLLQLQWKQDLDLGLELISKAIEIDNKCDFAYETMGTIEVQRGNLDKAIEMFNKAINLAKSEMEMAHLYSLCDAAYAQTEVARKYGLKPPTL</sequence>
<feature type="repeat" description="TPR" evidence="10">
    <location>
        <begin position="365"/>
        <end position="398"/>
    </location>
</feature>
<evidence type="ECO:0000256" key="11">
    <source>
        <dbReference type="SAM" id="MobiDB-lite"/>
    </source>
</evidence>
<evidence type="ECO:0000313" key="13">
    <source>
        <dbReference type="Ensembl" id="ENSACIP00000001749.1"/>
    </source>
</evidence>
<evidence type="ECO:0000256" key="2">
    <source>
        <dbReference type="ARBA" id="ARBA00022692"/>
    </source>
</evidence>
<dbReference type="GO" id="GO:0008320">
    <property type="term" value="F:protein transmembrane transporter activity"/>
    <property type="evidence" value="ECO:0007669"/>
    <property type="project" value="TreeGrafter"/>
</dbReference>
<comment type="similarity">
    <text evidence="9">Belongs to the Tom70 family.</text>
</comment>
<name>A0A3Q0QR13_AMPCI</name>
<dbReference type="GeneTree" id="ENSGT00940000157095"/>
<keyword evidence="5 10" id="KW-0802">TPR repeat</keyword>
<evidence type="ECO:0000256" key="4">
    <source>
        <dbReference type="ARBA" id="ARBA00022787"/>
    </source>
</evidence>
<feature type="repeat" description="TPR" evidence="10">
    <location>
        <begin position="509"/>
        <end position="542"/>
    </location>
</feature>
<dbReference type="Pfam" id="PF00515">
    <property type="entry name" value="TPR_1"/>
    <property type="match status" value="1"/>
</dbReference>
<comment type="subcellular location">
    <subcellularLocation>
        <location evidence="1">Mitochondrion outer membrane</location>
        <topology evidence="1">Single-pass membrane protein</topology>
    </subcellularLocation>
</comment>
<dbReference type="GO" id="GO:0005741">
    <property type="term" value="C:mitochondrial outer membrane"/>
    <property type="evidence" value="ECO:0007669"/>
    <property type="project" value="UniProtKB-SubCell"/>
</dbReference>
<evidence type="ECO:0000256" key="6">
    <source>
        <dbReference type="ARBA" id="ARBA00022989"/>
    </source>
</evidence>
<dbReference type="GO" id="GO:0030150">
    <property type="term" value="P:protein import into mitochondrial matrix"/>
    <property type="evidence" value="ECO:0007669"/>
    <property type="project" value="TreeGrafter"/>
</dbReference>
<keyword evidence="6 12" id="KW-1133">Transmembrane helix</keyword>
<dbReference type="SUPFAM" id="SSF48452">
    <property type="entry name" value="TPR-like"/>
    <property type="match status" value="2"/>
</dbReference>
<reference evidence="13" key="2">
    <citation type="submission" date="2025-09" db="UniProtKB">
        <authorList>
            <consortium name="Ensembl"/>
        </authorList>
    </citation>
    <scope>IDENTIFICATION</scope>
</reference>
<feature type="repeat" description="TPR" evidence="10">
    <location>
        <begin position="440"/>
        <end position="473"/>
    </location>
</feature>
<dbReference type="InterPro" id="IPR019734">
    <property type="entry name" value="TPR_rpt"/>
</dbReference>
<evidence type="ECO:0000256" key="1">
    <source>
        <dbReference type="ARBA" id="ARBA00004572"/>
    </source>
</evidence>
<dbReference type="GO" id="GO:0045039">
    <property type="term" value="P:protein insertion into mitochondrial inner membrane"/>
    <property type="evidence" value="ECO:0007669"/>
    <property type="project" value="TreeGrafter"/>
</dbReference>
<dbReference type="STRING" id="61819.ENSACIP00000001749"/>
<dbReference type="PROSITE" id="PS50293">
    <property type="entry name" value="TPR_REGION"/>
    <property type="match status" value="1"/>
</dbReference>
<protein>
    <submittedName>
        <fullName evidence="13">Translocase of outer mitochondrial membrane 70 homolog A (S. cerevisiae)</fullName>
    </submittedName>
</protein>
<dbReference type="Pfam" id="PF13181">
    <property type="entry name" value="TPR_8"/>
    <property type="match status" value="3"/>
</dbReference>
<evidence type="ECO:0000256" key="10">
    <source>
        <dbReference type="PROSITE-ProRule" id="PRU00339"/>
    </source>
</evidence>
<dbReference type="GO" id="GO:0030943">
    <property type="term" value="F:mitochondrion targeting sequence binding"/>
    <property type="evidence" value="ECO:0007669"/>
    <property type="project" value="TreeGrafter"/>
</dbReference>
<dbReference type="Ensembl" id="ENSACIT00000001823.1">
    <property type="protein sequence ID" value="ENSACIP00000001749.1"/>
    <property type="gene ID" value="ENSACIG00000001330.1"/>
</dbReference>
<feature type="transmembrane region" description="Helical" evidence="12">
    <location>
        <begin position="20"/>
        <end position="39"/>
    </location>
</feature>
<dbReference type="SMART" id="SM00028">
    <property type="entry name" value="TPR"/>
    <property type="match status" value="9"/>
</dbReference>
<keyword evidence="2 12" id="KW-0812">Transmembrane</keyword>
<dbReference type="PROSITE" id="PS50005">
    <property type="entry name" value="TPR"/>
    <property type="match status" value="4"/>
</dbReference>
<keyword evidence="3" id="KW-0677">Repeat</keyword>
<dbReference type="AlphaFoldDB" id="A0A3Q0QR13"/>
<feature type="compositionally biased region" description="Basic and acidic residues" evidence="11">
    <location>
        <begin position="47"/>
        <end position="56"/>
    </location>
</feature>
<evidence type="ECO:0000256" key="8">
    <source>
        <dbReference type="ARBA" id="ARBA00023136"/>
    </source>
</evidence>
<feature type="repeat" description="TPR" evidence="10">
    <location>
        <begin position="85"/>
        <end position="118"/>
    </location>
</feature>
<keyword evidence="8 12" id="KW-0472">Membrane</keyword>
<feature type="compositionally biased region" description="Basic and acidic residues" evidence="11">
    <location>
        <begin position="246"/>
        <end position="262"/>
    </location>
</feature>
<evidence type="ECO:0000256" key="9">
    <source>
        <dbReference type="ARBA" id="ARBA00038030"/>
    </source>
</evidence>
<evidence type="ECO:0000256" key="3">
    <source>
        <dbReference type="ARBA" id="ARBA00022737"/>
    </source>
</evidence>
<keyword evidence="14" id="KW-1185">Reference proteome</keyword>
<evidence type="ECO:0000256" key="5">
    <source>
        <dbReference type="ARBA" id="ARBA00022803"/>
    </source>
</evidence>
<dbReference type="FunFam" id="1.25.40.10:FF:000141">
    <property type="entry name" value="Mitochondrial import receptor subunit TOM70"/>
    <property type="match status" value="1"/>
</dbReference>
<dbReference type="PANTHER" id="PTHR46208">
    <property type="entry name" value="MITOCHONDRIAL IMPORT RECEPTOR SUBUNIT TOM70"/>
    <property type="match status" value="1"/>
</dbReference>
<evidence type="ECO:0000313" key="14">
    <source>
        <dbReference type="Proteomes" id="UP000261340"/>
    </source>
</evidence>
<organism evidence="13 14">
    <name type="scientific">Amphilophus citrinellus</name>
    <name type="common">Midas cichlid</name>
    <name type="synonym">Cichlasoma citrinellum</name>
    <dbReference type="NCBI Taxonomy" id="61819"/>
    <lineage>
        <taxon>Eukaryota</taxon>
        <taxon>Metazoa</taxon>
        <taxon>Chordata</taxon>
        <taxon>Craniata</taxon>
        <taxon>Vertebrata</taxon>
        <taxon>Euteleostomi</taxon>
        <taxon>Actinopterygii</taxon>
        <taxon>Neopterygii</taxon>
        <taxon>Teleostei</taxon>
        <taxon>Neoteleostei</taxon>
        <taxon>Acanthomorphata</taxon>
        <taxon>Ovalentaria</taxon>
        <taxon>Cichlomorphae</taxon>
        <taxon>Cichliformes</taxon>
        <taxon>Cichlidae</taxon>
        <taxon>New World cichlids</taxon>
        <taxon>Cichlasomatinae</taxon>
        <taxon>Heroini</taxon>
        <taxon>Amphilophus</taxon>
    </lineage>
</organism>
<keyword evidence="4" id="KW-1000">Mitochondrion outer membrane</keyword>
<dbReference type="Proteomes" id="UP000261340">
    <property type="component" value="Unplaced"/>
</dbReference>
<feature type="region of interest" description="Disordered" evidence="11">
    <location>
        <begin position="44"/>
        <end position="85"/>
    </location>
</feature>
<evidence type="ECO:0000256" key="12">
    <source>
        <dbReference type="SAM" id="Phobius"/>
    </source>
</evidence>
<evidence type="ECO:0000256" key="7">
    <source>
        <dbReference type="ARBA" id="ARBA00023128"/>
    </source>
</evidence>
<proteinExistence type="inferred from homology"/>
<reference evidence="13" key="1">
    <citation type="submission" date="2025-08" db="UniProtKB">
        <authorList>
            <consortium name="Ensembl"/>
        </authorList>
    </citation>
    <scope>IDENTIFICATION</scope>
</reference>
<dbReference type="OMA" id="QWRGDIE"/>
<accession>A0A3Q0QR13</accession>
<keyword evidence="7" id="KW-0496">Mitochondrion</keyword>